<keyword evidence="5 6" id="KW-0472">Membrane</keyword>
<evidence type="ECO:0000256" key="5">
    <source>
        <dbReference type="ARBA" id="ARBA00023136"/>
    </source>
</evidence>
<organism evidence="7">
    <name type="scientific">Mucochytrium quahogii</name>
    <dbReference type="NCBI Taxonomy" id="96639"/>
    <lineage>
        <taxon>Eukaryota</taxon>
        <taxon>Sar</taxon>
        <taxon>Stramenopiles</taxon>
        <taxon>Bigyra</taxon>
        <taxon>Labyrinthulomycetes</taxon>
        <taxon>Thraustochytrida</taxon>
        <taxon>Thraustochytriidae</taxon>
        <taxon>Mucochytrium</taxon>
    </lineage>
</organism>
<dbReference type="AlphaFoldDB" id="A0A7S2RLI5"/>
<gene>
    <name evidence="7" type="ORF">QSP1433_LOCUS4766</name>
</gene>
<dbReference type="PANTHER" id="PTHR31652:SF0">
    <property type="entry name" value="LIMR FAMILY PROTEIN DDB_G0283707-RELATED"/>
    <property type="match status" value="1"/>
</dbReference>
<comment type="similarity">
    <text evidence="2">Belongs to the LIMR family.</text>
</comment>
<dbReference type="Pfam" id="PF04791">
    <property type="entry name" value="LMBR1"/>
    <property type="match status" value="2"/>
</dbReference>
<evidence type="ECO:0008006" key="8">
    <source>
        <dbReference type="Google" id="ProtNLM"/>
    </source>
</evidence>
<proteinExistence type="inferred from homology"/>
<feature type="transmembrane region" description="Helical" evidence="6">
    <location>
        <begin position="480"/>
        <end position="513"/>
    </location>
</feature>
<feature type="transmembrane region" description="Helical" evidence="6">
    <location>
        <begin position="39"/>
        <end position="61"/>
    </location>
</feature>
<feature type="transmembrane region" description="Helical" evidence="6">
    <location>
        <begin position="391"/>
        <end position="413"/>
    </location>
</feature>
<feature type="transmembrane region" description="Helical" evidence="6">
    <location>
        <begin position="130"/>
        <end position="150"/>
    </location>
</feature>
<sequence length="568" mass="63893">MTSSVWLIVLAVVIPLIALGFCYYMLVYFQHPDDRNTAYFPKAVVVFGLLIAVCTVLLIPFDVANQGGAFGCDTFGNVLCGGLQLKLVWEIAFLIIGVLVLVVVPFTIFFYESFDHENDSTCKACSSALIYQLVISGLFVGIYVVCYVFLRYSSLPVTDIQAPLSSFQDCPSSAGATCSGITWSTATTPSSNSDELIKIPLPFLVFLPAFLGFLGWWLFALYLGIGLVALPIDLIRAFVYRPKYIPRDLYAHTKLEIQKKTVELLKIGEQLRAEAKEQAMKGKAESFVAKVDLRNFKRNRNGKVLFNEFKQNVLEVEEDYNDLKFCHENWKFYNPLIPWFKLACGILGAIISLLWLLHIILYNLARTPYGPDGIPTSYFLNTMFSAASKEINFALIGTLLVAIFVFWLLFCVIKGNEKFGLRFFLVEIHPMKFGGTYMNSFLVNTSLILFCIAPLVQFSASALQEYIVLTDVDAIFGQQVTFVTFFHFFFANNVFIIMMLGFGFITFIAMVCCPRDKRINQSKSLARKVEIFQQQMEDAKRCEVQDQAPNSGVSLNEEAAQPSSMAHV</sequence>
<dbReference type="PANTHER" id="PTHR31652">
    <property type="entry name" value="LIMR FAMILY PROTEIN DDB_G0283707-RELATED"/>
    <property type="match status" value="1"/>
</dbReference>
<feature type="transmembrane region" description="Helical" evidence="6">
    <location>
        <begin position="339"/>
        <end position="361"/>
    </location>
</feature>
<comment type="subcellular location">
    <subcellularLocation>
        <location evidence="1">Membrane</location>
        <topology evidence="1">Multi-pass membrane protein</topology>
    </subcellularLocation>
</comment>
<accession>A0A7S2RLI5</accession>
<keyword evidence="3 6" id="KW-0812">Transmembrane</keyword>
<dbReference type="InterPro" id="IPR006876">
    <property type="entry name" value="LMBR1-like_membr_prot"/>
</dbReference>
<evidence type="ECO:0000256" key="4">
    <source>
        <dbReference type="ARBA" id="ARBA00022989"/>
    </source>
</evidence>
<dbReference type="PRINTS" id="PR01692">
    <property type="entry name" value="LIPOCALINIMR"/>
</dbReference>
<protein>
    <recommendedName>
        <fullName evidence="8">LIMR family protein</fullName>
    </recommendedName>
</protein>
<evidence type="ECO:0000256" key="2">
    <source>
        <dbReference type="ARBA" id="ARBA00010487"/>
    </source>
</evidence>
<feature type="transmembrane region" description="Helical" evidence="6">
    <location>
        <begin position="6"/>
        <end position="27"/>
    </location>
</feature>
<evidence type="ECO:0000256" key="3">
    <source>
        <dbReference type="ARBA" id="ARBA00022692"/>
    </source>
</evidence>
<evidence type="ECO:0000313" key="7">
    <source>
        <dbReference type="EMBL" id="CAD9674622.1"/>
    </source>
</evidence>
<keyword evidence="4 6" id="KW-1133">Transmembrane helix</keyword>
<dbReference type="InterPro" id="IPR008075">
    <property type="entry name" value="LIMR"/>
</dbReference>
<feature type="transmembrane region" description="Helical" evidence="6">
    <location>
        <begin position="441"/>
        <end position="460"/>
    </location>
</feature>
<dbReference type="EMBL" id="HBHK01007753">
    <property type="protein sequence ID" value="CAD9674622.1"/>
    <property type="molecule type" value="Transcribed_RNA"/>
</dbReference>
<name>A0A7S2RLI5_9STRA</name>
<dbReference type="GO" id="GO:0016020">
    <property type="term" value="C:membrane"/>
    <property type="evidence" value="ECO:0007669"/>
    <property type="project" value="UniProtKB-SubCell"/>
</dbReference>
<evidence type="ECO:0000256" key="1">
    <source>
        <dbReference type="ARBA" id="ARBA00004141"/>
    </source>
</evidence>
<feature type="transmembrane region" description="Helical" evidence="6">
    <location>
        <begin position="91"/>
        <end position="110"/>
    </location>
</feature>
<evidence type="ECO:0000256" key="6">
    <source>
        <dbReference type="SAM" id="Phobius"/>
    </source>
</evidence>
<feature type="transmembrane region" description="Helical" evidence="6">
    <location>
        <begin position="203"/>
        <end position="232"/>
    </location>
</feature>
<reference evidence="7" key="1">
    <citation type="submission" date="2021-01" db="EMBL/GenBank/DDBJ databases">
        <authorList>
            <person name="Corre E."/>
            <person name="Pelletier E."/>
            <person name="Niang G."/>
            <person name="Scheremetjew M."/>
            <person name="Finn R."/>
            <person name="Kale V."/>
            <person name="Holt S."/>
            <person name="Cochrane G."/>
            <person name="Meng A."/>
            <person name="Brown T."/>
            <person name="Cohen L."/>
        </authorList>
    </citation>
    <scope>NUCLEOTIDE SEQUENCE</scope>
    <source>
        <strain evidence="7">NY070348D</strain>
    </source>
</reference>